<dbReference type="HOGENOM" id="CLU_1015868_0_0_1"/>
<gene>
    <name evidence="1" type="ORF">JAAARDRAFT_480866</name>
</gene>
<dbReference type="EMBL" id="KL197739">
    <property type="protein sequence ID" value="KDQ52612.1"/>
    <property type="molecule type" value="Genomic_DNA"/>
</dbReference>
<name>A0A067PMT1_9AGAM</name>
<accession>A0A067PMT1</accession>
<organism evidence="1 2">
    <name type="scientific">Jaapia argillacea MUCL 33604</name>
    <dbReference type="NCBI Taxonomy" id="933084"/>
    <lineage>
        <taxon>Eukaryota</taxon>
        <taxon>Fungi</taxon>
        <taxon>Dikarya</taxon>
        <taxon>Basidiomycota</taxon>
        <taxon>Agaricomycotina</taxon>
        <taxon>Agaricomycetes</taxon>
        <taxon>Agaricomycetidae</taxon>
        <taxon>Jaapiales</taxon>
        <taxon>Jaapiaceae</taxon>
        <taxon>Jaapia</taxon>
    </lineage>
</organism>
<evidence type="ECO:0000313" key="2">
    <source>
        <dbReference type="Proteomes" id="UP000027265"/>
    </source>
</evidence>
<reference evidence="2" key="1">
    <citation type="journal article" date="2014" name="Proc. Natl. Acad. Sci. U.S.A.">
        <title>Extensive sampling of basidiomycete genomes demonstrates inadequacy of the white-rot/brown-rot paradigm for wood decay fungi.</title>
        <authorList>
            <person name="Riley R."/>
            <person name="Salamov A.A."/>
            <person name="Brown D.W."/>
            <person name="Nagy L.G."/>
            <person name="Floudas D."/>
            <person name="Held B.W."/>
            <person name="Levasseur A."/>
            <person name="Lombard V."/>
            <person name="Morin E."/>
            <person name="Otillar R."/>
            <person name="Lindquist E.A."/>
            <person name="Sun H."/>
            <person name="LaButti K.M."/>
            <person name="Schmutz J."/>
            <person name="Jabbour D."/>
            <person name="Luo H."/>
            <person name="Baker S.E."/>
            <person name="Pisabarro A.G."/>
            <person name="Walton J.D."/>
            <person name="Blanchette R.A."/>
            <person name="Henrissat B."/>
            <person name="Martin F."/>
            <person name="Cullen D."/>
            <person name="Hibbett D.S."/>
            <person name="Grigoriev I.V."/>
        </authorList>
    </citation>
    <scope>NUCLEOTIDE SEQUENCE [LARGE SCALE GENOMIC DNA]</scope>
    <source>
        <strain evidence="2">MUCL 33604</strain>
    </source>
</reference>
<dbReference type="Proteomes" id="UP000027265">
    <property type="component" value="Unassembled WGS sequence"/>
</dbReference>
<keyword evidence="2" id="KW-1185">Reference proteome</keyword>
<protein>
    <submittedName>
        <fullName evidence="1">Uncharacterized protein</fullName>
    </submittedName>
</protein>
<dbReference type="OrthoDB" id="3332327at2759"/>
<sequence length="274" mass="29814">MPSPSANTDPTRPFTARVEDISALVHDLDRFGLAVEVDAGSDSTASDLVGPGRTVGKWISTAGTGFEKLVGNVAERLGMGPNAVFDRILTKLARAFAEESRLGRYELARKLGHPVVSAVAGHHSVRFLQPPRPFLSLVEGATKLSLYSTGDGMVIATAGVQADCQKLAAFLRDKNNINQYLATYYIISLICGIPDLLSAFLDNGALNFIERNCTYLASLPRRDQTRDLLLAPSQKALALFSESQVLTIINEEKKGPRPLNSNGHLERMIEYSRE</sequence>
<dbReference type="AlphaFoldDB" id="A0A067PMT1"/>
<evidence type="ECO:0000313" key="1">
    <source>
        <dbReference type="EMBL" id="KDQ52612.1"/>
    </source>
</evidence>
<proteinExistence type="predicted"/>
<dbReference type="InParanoid" id="A0A067PMT1"/>